<dbReference type="Pfam" id="PF12796">
    <property type="entry name" value="Ank_2"/>
    <property type="match status" value="3"/>
</dbReference>
<dbReference type="PANTHER" id="PTHR24180">
    <property type="entry name" value="CYCLIN-DEPENDENT KINASE INHIBITOR 2C-RELATED"/>
    <property type="match status" value="1"/>
</dbReference>
<dbReference type="Proteomes" id="UP001595755">
    <property type="component" value="Unassembled WGS sequence"/>
</dbReference>
<evidence type="ECO:0000256" key="1">
    <source>
        <dbReference type="ARBA" id="ARBA00022737"/>
    </source>
</evidence>
<evidence type="ECO:0000313" key="5">
    <source>
        <dbReference type="Proteomes" id="UP001595755"/>
    </source>
</evidence>
<sequence length="281" mass="31654">MMKGEQLQMTETNNNETLHHACYHQNVDMVREHVINAKANSLNKKLTDYSNPINGTPLQIACRVGNLAIVKLLIEAGADKEIKDVGRQSPLSIAISHNYFEITRYLIEAGADVHSKGPNNLQPIHYACERGSKKMIELLLSQGIDINRLDSLKSSLLDFTTNLSGGNLEATKTLIENGIDEKYFSTAFKWACWRNNLKIAEYLLENGADYKSQTTPKSELLFWICGLGYKEIVELLLGVGVDFTTQVKFKGKMRSYSGSPLERAIETNQYEIVEMINSFKR</sequence>
<dbReference type="SMART" id="SM00248">
    <property type="entry name" value="ANK"/>
    <property type="match status" value="6"/>
</dbReference>
<feature type="repeat" description="ANK" evidence="3">
    <location>
        <begin position="119"/>
        <end position="151"/>
    </location>
</feature>
<comment type="caution">
    <text evidence="4">The sequence shown here is derived from an EMBL/GenBank/DDBJ whole genome shotgun (WGS) entry which is preliminary data.</text>
</comment>
<dbReference type="InterPro" id="IPR051637">
    <property type="entry name" value="Ank_repeat_dom-contain_49"/>
</dbReference>
<reference evidence="5" key="1">
    <citation type="journal article" date="2019" name="Int. J. Syst. Evol. Microbiol.">
        <title>The Global Catalogue of Microorganisms (GCM) 10K type strain sequencing project: providing services to taxonomists for standard genome sequencing and annotation.</title>
        <authorList>
            <consortium name="The Broad Institute Genomics Platform"/>
            <consortium name="The Broad Institute Genome Sequencing Center for Infectious Disease"/>
            <person name="Wu L."/>
            <person name="Ma J."/>
        </authorList>
    </citation>
    <scope>NUCLEOTIDE SEQUENCE [LARGE SCALE GENOMIC DNA]</scope>
    <source>
        <strain evidence="5">CGMCC 4.1641</strain>
    </source>
</reference>
<feature type="repeat" description="ANK" evidence="3">
    <location>
        <begin position="53"/>
        <end position="85"/>
    </location>
</feature>
<dbReference type="InterPro" id="IPR002110">
    <property type="entry name" value="Ankyrin_rpt"/>
</dbReference>
<accession>A0ABV8SJH4</accession>
<evidence type="ECO:0000256" key="3">
    <source>
        <dbReference type="PROSITE-ProRule" id="PRU00023"/>
    </source>
</evidence>
<dbReference type="EMBL" id="JBHSED010000065">
    <property type="protein sequence ID" value="MFC4306609.1"/>
    <property type="molecule type" value="Genomic_DNA"/>
</dbReference>
<dbReference type="PROSITE" id="PS50297">
    <property type="entry name" value="ANK_REP_REGION"/>
    <property type="match status" value="3"/>
</dbReference>
<dbReference type="SUPFAM" id="SSF48403">
    <property type="entry name" value="Ankyrin repeat"/>
    <property type="match status" value="1"/>
</dbReference>
<proteinExistence type="predicted"/>
<evidence type="ECO:0000256" key="2">
    <source>
        <dbReference type="ARBA" id="ARBA00023043"/>
    </source>
</evidence>
<dbReference type="PROSITE" id="PS50088">
    <property type="entry name" value="ANK_REPEAT"/>
    <property type="match status" value="3"/>
</dbReference>
<gene>
    <name evidence="4" type="ORF">ACFO1S_24630</name>
</gene>
<dbReference type="InterPro" id="IPR036770">
    <property type="entry name" value="Ankyrin_rpt-contain_sf"/>
</dbReference>
<keyword evidence="1" id="KW-0677">Repeat</keyword>
<protein>
    <submittedName>
        <fullName evidence="4">Ankyrin repeat domain-containing protein</fullName>
    </submittedName>
</protein>
<dbReference type="PANTHER" id="PTHR24180:SF45">
    <property type="entry name" value="POLY [ADP-RIBOSE] POLYMERASE TANKYRASE"/>
    <property type="match status" value="1"/>
</dbReference>
<keyword evidence="5" id="KW-1185">Reference proteome</keyword>
<organism evidence="4 5">
    <name type="scientific">Cohnella boryungensis</name>
    <dbReference type="NCBI Taxonomy" id="768479"/>
    <lineage>
        <taxon>Bacteria</taxon>
        <taxon>Bacillati</taxon>
        <taxon>Bacillota</taxon>
        <taxon>Bacilli</taxon>
        <taxon>Bacillales</taxon>
        <taxon>Paenibacillaceae</taxon>
        <taxon>Cohnella</taxon>
    </lineage>
</organism>
<name>A0ABV8SJH4_9BACL</name>
<feature type="repeat" description="ANK" evidence="3">
    <location>
        <begin position="86"/>
        <end position="118"/>
    </location>
</feature>
<keyword evidence="2 3" id="KW-0040">ANK repeat</keyword>
<dbReference type="Gene3D" id="1.25.40.20">
    <property type="entry name" value="Ankyrin repeat-containing domain"/>
    <property type="match status" value="1"/>
</dbReference>
<evidence type="ECO:0000313" key="4">
    <source>
        <dbReference type="EMBL" id="MFC4306609.1"/>
    </source>
</evidence>